<dbReference type="AlphaFoldDB" id="A0A411HFB5"/>
<dbReference type="PIRSF" id="PIRSF000077">
    <property type="entry name" value="Thioredoxin"/>
    <property type="match status" value="1"/>
</dbReference>
<sequence>MQAGISHVSDLEFEQQVVQSSVPVLVDFWGEWCAPCKVIAPMLEEIAQTYAGRLKVAKVNIDKNQQTPRTYRVRGAPTLMIFKNGKVEATQIGALSKTQLIQLIERTL</sequence>
<proteinExistence type="inferred from homology"/>
<feature type="site" description="Deprotonates C-terminal active site Cys" evidence="8">
    <location>
        <position position="27"/>
    </location>
</feature>
<evidence type="ECO:0000313" key="12">
    <source>
        <dbReference type="Proteomes" id="UP000291562"/>
    </source>
</evidence>
<dbReference type="InterPro" id="IPR036249">
    <property type="entry name" value="Thioredoxin-like_sf"/>
</dbReference>
<evidence type="ECO:0000256" key="1">
    <source>
        <dbReference type="ARBA" id="ARBA00008987"/>
    </source>
</evidence>
<gene>
    <name evidence="11" type="primary">trxA</name>
    <name evidence="11" type="ORF">ELE36_01520</name>
</gene>
<evidence type="ECO:0000256" key="9">
    <source>
        <dbReference type="PIRSR" id="PIRSR000077-4"/>
    </source>
</evidence>
<dbReference type="InterPro" id="IPR005746">
    <property type="entry name" value="Thioredoxin"/>
</dbReference>
<dbReference type="GO" id="GO:0015035">
    <property type="term" value="F:protein-disulfide reductase activity"/>
    <property type="evidence" value="ECO:0007669"/>
    <property type="project" value="UniProtKB-UniRule"/>
</dbReference>
<dbReference type="InterPro" id="IPR013766">
    <property type="entry name" value="Thioredoxin_domain"/>
</dbReference>
<evidence type="ECO:0000256" key="2">
    <source>
        <dbReference type="ARBA" id="ARBA00022448"/>
    </source>
</evidence>
<evidence type="ECO:0000313" key="11">
    <source>
        <dbReference type="EMBL" id="QBB69159.1"/>
    </source>
</evidence>
<feature type="active site" description="Nucleophile" evidence="8">
    <location>
        <position position="33"/>
    </location>
</feature>
<dbReference type="RefSeq" id="WP_129831415.1">
    <property type="nucleotide sequence ID" value="NZ_CP035704.1"/>
</dbReference>
<accession>A0A411HFB5</accession>
<dbReference type="Proteomes" id="UP000291562">
    <property type="component" value="Chromosome"/>
</dbReference>
<keyword evidence="2" id="KW-0813">Transport</keyword>
<comment type="similarity">
    <text evidence="1 7">Belongs to the thioredoxin family.</text>
</comment>
<evidence type="ECO:0000256" key="8">
    <source>
        <dbReference type="PIRSR" id="PIRSR000077-1"/>
    </source>
</evidence>
<evidence type="ECO:0000256" key="6">
    <source>
        <dbReference type="NCBIfam" id="TIGR01068"/>
    </source>
</evidence>
<name>A0A411HFB5_9GAMM</name>
<dbReference type="OrthoDB" id="9790390at2"/>
<dbReference type="Pfam" id="PF00085">
    <property type="entry name" value="Thioredoxin"/>
    <property type="match status" value="1"/>
</dbReference>
<dbReference type="NCBIfam" id="TIGR01068">
    <property type="entry name" value="thioredoxin"/>
    <property type="match status" value="1"/>
</dbReference>
<evidence type="ECO:0000256" key="3">
    <source>
        <dbReference type="ARBA" id="ARBA00022982"/>
    </source>
</evidence>
<organism evidence="11 12">
    <name type="scientific">Pseudolysobacter antarcticus</name>
    <dbReference type="NCBI Taxonomy" id="2511995"/>
    <lineage>
        <taxon>Bacteria</taxon>
        <taxon>Pseudomonadati</taxon>
        <taxon>Pseudomonadota</taxon>
        <taxon>Gammaproteobacteria</taxon>
        <taxon>Lysobacterales</taxon>
        <taxon>Rhodanobacteraceae</taxon>
        <taxon>Pseudolysobacter</taxon>
    </lineage>
</organism>
<feature type="site" description="Contributes to redox potential value" evidence="8">
    <location>
        <position position="35"/>
    </location>
</feature>
<dbReference type="PRINTS" id="PR00421">
    <property type="entry name" value="THIOREDOXIN"/>
</dbReference>
<feature type="active site" description="Nucleophile" evidence="8">
    <location>
        <position position="36"/>
    </location>
</feature>
<keyword evidence="4 9" id="KW-1015">Disulfide bond</keyword>
<reference evidence="11 12" key="1">
    <citation type="submission" date="2019-01" db="EMBL/GenBank/DDBJ databases">
        <title>Pseudolysobacter antarctica gen. nov., sp. nov., isolated from Fildes Peninsula, Antarctica.</title>
        <authorList>
            <person name="Wei Z."/>
            <person name="Peng F."/>
        </authorList>
    </citation>
    <scope>NUCLEOTIDE SEQUENCE [LARGE SCALE GENOMIC DNA]</scope>
    <source>
        <strain evidence="11 12">AQ6-296</strain>
    </source>
</reference>
<feature type="disulfide bond" description="Redox-active" evidence="9">
    <location>
        <begin position="33"/>
        <end position="36"/>
    </location>
</feature>
<dbReference type="GO" id="GO:0005829">
    <property type="term" value="C:cytosol"/>
    <property type="evidence" value="ECO:0007669"/>
    <property type="project" value="TreeGrafter"/>
</dbReference>
<dbReference type="FunFam" id="3.40.30.10:FF:000001">
    <property type="entry name" value="Thioredoxin"/>
    <property type="match status" value="1"/>
</dbReference>
<feature type="domain" description="Thioredoxin" evidence="10">
    <location>
        <begin position="1"/>
        <end position="108"/>
    </location>
</feature>
<evidence type="ECO:0000256" key="5">
    <source>
        <dbReference type="ARBA" id="ARBA00023284"/>
    </source>
</evidence>
<dbReference type="PROSITE" id="PS00194">
    <property type="entry name" value="THIOREDOXIN_1"/>
    <property type="match status" value="1"/>
</dbReference>
<dbReference type="InterPro" id="IPR017937">
    <property type="entry name" value="Thioredoxin_CS"/>
</dbReference>
<feature type="site" description="Contributes to redox potential value" evidence="8">
    <location>
        <position position="34"/>
    </location>
</feature>
<dbReference type="SUPFAM" id="SSF52833">
    <property type="entry name" value="Thioredoxin-like"/>
    <property type="match status" value="1"/>
</dbReference>
<evidence type="ECO:0000259" key="10">
    <source>
        <dbReference type="PROSITE" id="PS51352"/>
    </source>
</evidence>
<protein>
    <recommendedName>
        <fullName evidence="6 7">Thioredoxin</fullName>
    </recommendedName>
</protein>
<dbReference type="PROSITE" id="PS51352">
    <property type="entry name" value="THIOREDOXIN_2"/>
    <property type="match status" value="1"/>
</dbReference>
<evidence type="ECO:0000256" key="4">
    <source>
        <dbReference type="ARBA" id="ARBA00023157"/>
    </source>
</evidence>
<dbReference type="EMBL" id="CP035704">
    <property type="protein sequence ID" value="QBB69159.1"/>
    <property type="molecule type" value="Genomic_DNA"/>
</dbReference>
<dbReference type="CDD" id="cd02947">
    <property type="entry name" value="TRX_family"/>
    <property type="match status" value="1"/>
</dbReference>
<keyword evidence="5 9" id="KW-0676">Redox-active center</keyword>
<keyword evidence="3" id="KW-0249">Electron transport</keyword>
<keyword evidence="12" id="KW-1185">Reference proteome</keyword>
<dbReference type="GO" id="GO:0045454">
    <property type="term" value="P:cell redox homeostasis"/>
    <property type="evidence" value="ECO:0007669"/>
    <property type="project" value="TreeGrafter"/>
</dbReference>
<evidence type="ECO:0000256" key="7">
    <source>
        <dbReference type="PIRNR" id="PIRNR000077"/>
    </source>
</evidence>
<dbReference type="KEGG" id="xbc:ELE36_01520"/>
<dbReference type="PANTHER" id="PTHR45663">
    <property type="entry name" value="GEO12009P1"/>
    <property type="match status" value="1"/>
</dbReference>
<dbReference type="Gene3D" id="3.40.30.10">
    <property type="entry name" value="Glutaredoxin"/>
    <property type="match status" value="1"/>
</dbReference>
<dbReference type="PANTHER" id="PTHR45663:SF11">
    <property type="entry name" value="GEO12009P1"/>
    <property type="match status" value="1"/>
</dbReference>